<gene>
    <name evidence="1" type="ORF">EPJ79_04310</name>
</gene>
<dbReference type="GO" id="GO:0032259">
    <property type="term" value="P:methylation"/>
    <property type="evidence" value="ECO:0007669"/>
    <property type="project" value="UniProtKB-KW"/>
</dbReference>
<name>A0A5C8D5L6_9SPIR</name>
<dbReference type="Pfam" id="PF13489">
    <property type="entry name" value="Methyltransf_23"/>
    <property type="match status" value="1"/>
</dbReference>
<reference evidence="1 2" key="1">
    <citation type="journal article" date="1992" name="Lakartidningen">
        <title>[Penicillin V and not amoxicillin is the first choice preparation in acute otitis].</title>
        <authorList>
            <person name="Kamme C."/>
            <person name="Lundgren K."/>
            <person name="Prellner K."/>
        </authorList>
    </citation>
    <scope>NUCLEOTIDE SEQUENCE [LARGE SCALE GENOMIC DNA]</scope>
    <source>
        <strain evidence="1 2">513A</strain>
    </source>
</reference>
<comment type="caution">
    <text evidence="1">The sequence shown here is derived from an EMBL/GenBank/DDBJ whole genome shotgun (WGS) entry which is preliminary data.</text>
</comment>
<sequence>MIKLPNKEIKEIYNEKFYNNQSDSSYKSAKIILPILFNHYKPNSIIDVGCGIGTWLKAAKELGINKFFGIDGNEIEEDFLLVSRKYIKIDNLETHKNINNEKYDLAISVEVAEHLHNNCSVHFVETLTSYSDVVLFSAAIPYQEGEHHINCNPPQFWVDIFKKYGYDCYDFRNDLMNMWEKVCPWYSQNILLFAKEKYRNTFIKFNLTEKPIFYYHPYFVNDIINSLVNNKNYELEKLKLNCNWFNIFGISNNSEYLRITLFGIKIIIKINEKNINKLAWWIPIRKWRDEFRNKFKI</sequence>
<proteinExistence type="predicted"/>
<keyword evidence="1" id="KW-0808">Transferase</keyword>
<dbReference type="AlphaFoldDB" id="A0A5C8D5L6"/>
<dbReference type="RefSeq" id="WP_147738574.1">
    <property type="nucleotide sequence ID" value="NZ_SAXU01000001.1"/>
</dbReference>
<dbReference type="GO" id="GO:0008168">
    <property type="term" value="F:methyltransferase activity"/>
    <property type="evidence" value="ECO:0007669"/>
    <property type="project" value="UniProtKB-KW"/>
</dbReference>
<organism evidence="1 2">
    <name type="scientific">Brachyspira aalborgi</name>
    <dbReference type="NCBI Taxonomy" id="29522"/>
    <lineage>
        <taxon>Bacteria</taxon>
        <taxon>Pseudomonadati</taxon>
        <taxon>Spirochaetota</taxon>
        <taxon>Spirochaetia</taxon>
        <taxon>Brachyspirales</taxon>
        <taxon>Brachyspiraceae</taxon>
        <taxon>Brachyspira</taxon>
    </lineage>
</organism>
<evidence type="ECO:0000313" key="2">
    <source>
        <dbReference type="Proteomes" id="UP000324638"/>
    </source>
</evidence>
<dbReference type="InterPro" id="IPR029063">
    <property type="entry name" value="SAM-dependent_MTases_sf"/>
</dbReference>
<evidence type="ECO:0000313" key="1">
    <source>
        <dbReference type="EMBL" id="TXJ20378.1"/>
    </source>
</evidence>
<dbReference type="Proteomes" id="UP000324638">
    <property type="component" value="Unassembled WGS sequence"/>
</dbReference>
<protein>
    <submittedName>
        <fullName evidence="1">Methyltransferase domain-containing protein</fullName>
    </submittedName>
</protein>
<dbReference type="Gene3D" id="3.40.50.150">
    <property type="entry name" value="Vaccinia Virus protein VP39"/>
    <property type="match status" value="1"/>
</dbReference>
<dbReference type="CDD" id="cd02440">
    <property type="entry name" value="AdoMet_MTases"/>
    <property type="match status" value="1"/>
</dbReference>
<dbReference type="SUPFAM" id="SSF53335">
    <property type="entry name" value="S-adenosyl-L-methionine-dependent methyltransferases"/>
    <property type="match status" value="1"/>
</dbReference>
<keyword evidence="1" id="KW-0489">Methyltransferase</keyword>
<dbReference type="EMBL" id="SAXU01000001">
    <property type="protein sequence ID" value="TXJ20378.1"/>
    <property type="molecule type" value="Genomic_DNA"/>
</dbReference>
<accession>A0A5C8D5L6</accession>